<dbReference type="InterPro" id="IPR006530">
    <property type="entry name" value="YD"/>
</dbReference>
<reference evidence="2" key="1">
    <citation type="submission" date="2024-05" db="EMBL/GenBank/DDBJ databases">
        <title>Copy number flexibility facilitates heteroresistance to increasing antibiotic pressure and threatens the beta-lactam pipeline.</title>
        <authorList>
            <person name="Choby J.E."/>
            <person name="Weiss D.S."/>
        </authorList>
    </citation>
    <scope>NUCLEOTIDE SEQUENCE</scope>
    <source>
        <strain evidence="2">Mu1197</strain>
    </source>
</reference>
<evidence type="ECO:0000313" key="2">
    <source>
        <dbReference type="EMBL" id="XBM28718.1"/>
    </source>
</evidence>
<gene>
    <name evidence="2" type="ORF">ABFV38_12220</name>
</gene>
<evidence type="ECO:0000256" key="1">
    <source>
        <dbReference type="SAM" id="SignalP"/>
    </source>
</evidence>
<proteinExistence type="predicted"/>
<protein>
    <recommendedName>
        <fullName evidence="3">RHS repeat protein</fullName>
    </recommendedName>
</protein>
<dbReference type="Gene3D" id="2.180.10.10">
    <property type="entry name" value="RHS repeat-associated core"/>
    <property type="match status" value="1"/>
</dbReference>
<dbReference type="RefSeq" id="WP_348957338.1">
    <property type="nucleotide sequence ID" value="NZ_CP157375.1"/>
</dbReference>
<dbReference type="AlphaFoldDB" id="A0AAU7FQ54"/>
<feature type="signal peptide" evidence="1">
    <location>
        <begin position="1"/>
        <end position="22"/>
    </location>
</feature>
<dbReference type="EMBL" id="CP157375">
    <property type="protein sequence ID" value="XBM28718.1"/>
    <property type="molecule type" value="Genomic_DNA"/>
</dbReference>
<name>A0AAU7FQ54_9ENTR</name>
<sequence length="293" mass="32918">MPFNNKNLFITFLSLCSFQTYAAQCTAETFAKNKLNNFILLNQQTRTEIPKSVEITVDSPDGYIRASAQSNFDQCGELTGSSVKEVKTSPGPKNVFTTTNEIQLNRTEFGWRIQLDANGVIVDNNSQKATQLYRQTLEGMYQLNNKGLISHVVNRSIIAATKPGDKDKTTVGAIDYVFNSSGLLARVVSKGSLAIDNSTTVYSYDDNDRLIKTESPSTIEEYTYDSEGRDLSLSKTQTYFTIEKNLTTCEEWNSHGECTRANMDTTIVPADRTGKQYVEKHKAVMTTKYEYWN</sequence>
<dbReference type="NCBIfam" id="TIGR01643">
    <property type="entry name" value="YD_repeat_2x"/>
    <property type="match status" value="1"/>
</dbReference>
<evidence type="ECO:0008006" key="3">
    <source>
        <dbReference type="Google" id="ProtNLM"/>
    </source>
</evidence>
<accession>A0AAU7FQ54</accession>
<keyword evidence="1" id="KW-0732">Signal</keyword>
<feature type="chain" id="PRO_5043873700" description="RHS repeat protein" evidence="1">
    <location>
        <begin position="23"/>
        <end position="293"/>
    </location>
</feature>
<organism evidence="2">
    <name type="scientific">Enterobacter cloacae complex sp. Mu1197</name>
    <dbReference type="NCBI Taxonomy" id="3152302"/>
    <lineage>
        <taxon>Bacteria</taxon>
        <taxon>Pseudomonadati</taxon>
        <taxon>Pseudomonadota</taxon>
        <taxon>Gammaproteobacteria</taxon>
        <taxon>Enterobacterales</taxon>
        <taxon>Enterobacteriaceae</taxon>
        <taxon>Enterobacter</taxon>
        <taxon>Enterobacter cloacae complex</taxon>
    </lineage>
</organism>